<gene>
    <name evidence="2" type="ordered locus">Acid_4518</name>
</gene>
<accession>Q01XY6</accession>
<sequence precursor="true">MKPKGLLIALVLLAVLGGLTWWSNKSQADKSKTPADTTTKLLTIPDDQFQEIDVKKLTGETLAIRKDNGKWQVTAPKAMTADQDAAGSMASTLANLTADKVVEDKAGDLKAYGLETPTLDVQVKRKDGKTDHLLIGDDTPTGSGAYAKLANDARVVTVSAATKTSLDKRPDDLRDKRLMTFDSDKLSRVELASKGPAVEFGKNGQSEWQIVKPRPLRADGSAVDGLISKLKDAKMDLTEEDAAKKFAAATKVAVATVTDAGGTQTLEVRRDKDKNVYAKSSAVEGVYKTSADLANALEKGVDDFRNKKLFDFGFSDPNKVDFKGVSYTKNGDKWMSGSKTMDNTSVQNLIDKLRDLAAVKFVEKGGGQPAFEATVTSNSGKRVEKVVVTKLGDQYFAQREGEPSIYQLDGKAVEELMKAAADVKEAAPEPAKKK</sequence>
<feature type="domain" description="DUF4340" evidence="1">
    <location>
        <begin position="208"/>
        <end position="364"/>
    </location>
</feature>
<dbReference type="OrthoDB" id="128744at2"/>
<organism evidence="2">
    <name type="scientific">Solibacter usitatus (strain Ellin6076)</name>
    <dbReference type="NCBI Taxonomy" id="234267"/>
    <lineage>
        <taxon>Bacteria</taxon>
        <taxon>Pseudomonadati</taxon>
        <taxon>Acidobacteriota</taxon>
        <taxon>Terriglobia</taxon>
        <taxon>Bryobacterales</taxon>
        <taxon>Solibacteraceae</taxon>
        <taxon>Candidatus Solibacter</taxon>
    </lineage>
</organism>
<feature type="domain" description="DUF4340" evidence="1">
    <location>
        <begin position="71"/>
        <end position="201"/>
    </location>
</feature>
<dbReference type="eggNOG" id="ENOG5031DBC">
    <property type="taxonomic scope" value="Bacteria"/>
</dbReference>
<dbReference type="KEGG" id="sus:Acid_4518"/>
<dbReference type="InParanoid" id="Q01XY6"/>
<dbReference type="EMBL" id="CP000473">
    <property type="protein sequence ID" value="ABJ85479.1"/>
    <property type="molecule type" value="Genomic_DNA"/>
</dbReference>
<evidence type="ECO:0000313" key="2">
    <source>
        <dbReference type="EMBL" id="ABJ85479.1"/>
    </source>
</evidence>
<dbReference type="HOGENOM" id="CLU_577359_0_0_0"/>
<evidence type="ECO:0000259" key="1">
    <source>
        <dbReference type="Pfam" id="PF14238"/>
    </source>
</evidence>
<proteinExistence type="predicted"/>
<name>Q01XY6_SOLUE</name>
<dbReference type="InterPro" id="IPR025641">
    <property type="entry name" value="DUF4340"/>
</dbReference>
<reference evidence="2" key="1">
    <citation type="submission" date="2006-10" db="EMBL/GenBank/DDBJ databases">
        <title>Complete sequence of Solibacter usitatus Ellin6076.</title>
        <authorList>
            <consortium name="US DOE Joint Genome Institute"/>
            <person name="Copeland A."/>
            <person name="Lucas S."/>
            <person name="Lapidus A."/>
            <person name="Barry K."/>
            <person name="Detter J.C."/>
            <person name="Glavina del Rio T."/>
            <person name="Hammon N."/>
            <person name="Israni S."/>
            <person name="Dalin E."/>
            <person name="Tice H."/>
            <person name="Pitluck S."/>
            <person name="Thompson L.S."/>
            <person name="Brettin T."/>
            <person name="Bruce D."/>
            <person name="Han C."/>
            <person name="Tapia R."/>
            <person name="Gilna P."/>
            <person name="Schmutz J."/>
            <person name="Larimer F."/>
            <person name="Land M."/>
            <person name="Hauser L."/>
            <person name="Kyrpides N."/>
            <person name="Mikhailova N."/>
            <person name="Janssen P.H."/>
            <person name="Kuske C.R."/>
            <person name="Richardson P."/>
        </authorList>
    </citation>
    <scope>NUCLEOTIDE SEQUENCE</scope>
    <source>
        <strain evidence="2">Ellin6076</strain>
    </source>
</reference>
<dbReference type="STRING" id="234267.Acid_4518"/>
<protein>
    <recommendedName>
        <fullName evidence="1">DUF4340 domain-containing protein</fullName>
    </recommendedName>
</protein>
<dbReference type="Pfam" id="PF14238">
    <property type="entry name" value="DUF4340"/>
    <property type="match status" value="2"/>
</dbReference>
<dbReference type="AlphaFoldDB" id="Q01XY6"/>